<evidence type="ECO:0008006" key="4">
    <source>
        <dbReference type="Google" id="ProtNLM"/>
    </source>
</evidence>
<dbReference type="NCBIfam" id="NF033884">
    <property type="entry name" value="conj_TraO_IncI1"/>
    <property type="match status" value="1"/>
</dbReference>
<accession>A0A3Q9MT27</accession>
<dbReference type="CDD" id="cd16431">
    <property type="entry name" value="IcmE"/>
    <property type="match status" value="1"/>
</dbReference>
<proteinExistence type="predicted"/>
<evidence type="ECO:0000256" key="1">
    <source>
        <dbReference type="SAM" id="MobiDB-lite"/>
    </source>
</evidence>
<feature type="region of interest" description="Disordered" evidence="1">
    <location>
        <begin position="391"/>
        <end position="449"/>
    </location>
</feature>
<evidence type="ECO:0000313" key="3">
    <source>
        <dbReference type="EMBL" id="AZT44365.1"/>
    </source>
</evidence>
<organism evidence="2">
    <name type="scientific">Salmonella enterica subsp. enterica serovar Karamoja</name>
    <dbReference type="NCBI Taxonomy" id="2500153"/>
    <lineage>
        <taxon>Bacteria</taxon>
        <taxon>Pseudomonadati</taxon>
        <taxon>Pseudomonadota</taxon>
        <taxon>Gammaproteobacteria</taxon>
        <taxon>Enterobacterales</taxon>
        <taxon>Enterobacteriaceae</taxon>
        <taxon>Salmonella</taxon>
    </lineage>
</organism>
<feature type="compositionally biased region" description="Polar residues" evidence="1">
    <location>
        <begin position="393"/>
        <end position="405"/>
    </location>
</feature>
<name>A0A3Q9MT27_SALET</name>
<dbReference type="AlphaFoldDB" id="A0A3Q9MT27"/>
<feature type="region of interest" description="Disordered" evidence="1">
    <location>
        <begin position="93"/>
        <end position="117"/>
    </location>
</feature>
<gene>
    <name evidence="3" type="ORF">EL007_24200</name>
    <name evidence="2" type="ORF">ELZ88_24760</name>
</gene>
<feature type="compositionally biased region" description="Polar residues" evidence="1">
    <location>
        <begin position="430"/>
        <end position="440"/>
    </location>
</feature>
<geneLocation type="plasmid" evidence="2">
    <name>pRSE21</name>
</geneLocation>
<dbReference type="RefSeq" id="WP_168445606.1">
    <property type="nucleotide sequence ID" value="NZ_CP034699.1"/>
</dbReference>
<keyword evidence="2" id="KW-0614">Plasmid</keyword>
<dbReference type="EMBL" id="CP034710">
    <property type="protein sequence ID" value="AZT39732.1"/>
    <property type="molecule type" value="Genomic_DNA"/>
</dbReference>
<dbReference type="InterPro" id="IPR049855">
    <property type="entry name" value="DotG/IcmE-like_C"/>
</dbReference>
<geneLocation type="plasmid" evidence="3">
    <name>pRSE40</name>
</geneLocation>
<dbReference type="EMBL" id="CP034699">
    <property type="protein sequence ID" value="AZT44365.1"/>
    <property type="molecule type" value="Genomic_DNA"/>
</dbReference>
<sequence length="449" mass="46694">MAKEKDARRDTRKVAALAVAVIAACAGGYAVISYMMTPPPPVSHINLDRVTSSTGTPVPENPEYHALLDKYDDTHADEAMKNNNSFIASVHTAEVQDTSASPPPSAPVQRTPASPVTYRRTAQVQHGLDEDRKQALDHLIKSLSDQWSPPQGGLASTLDTRQQDGGNGSAAGNGAPATQNAFAEWTNSVGTPGGQSTLAAAAAVQKVDRMLIPAGTRTPAVIDTAVDSDNANSKVVAHIPSGRYAGAQLIAGGAQLAGDGVSVHFTELIWNNLCYKADAWALQDDTLQSSVATDVNNRYVSRIILPAIAHGIGQVGQLYADANTQILSTDYGEVTANVDSPDAQAVTGVIVGGMADQAGQVMASDAAKLPVKQVTVDRGQTIAVLFMKPVMDSDNQTSGSPTDSTPQAAQVSPANPAVSVPVTPAAYTATGSSTGSQNSRGFPRRYNAQ</sequence>
<feature type="compositionally biased region" description="Low complexity" evidence="1">
    <location>
        <begin position="406"/>
        <end position="429"/>
    </location>
</feature>
<reference evidence="2" key="1">
    <citation type="submission" date="2018-12" db="EMBL/GenBank/DDBJ databases">
        <title>Complete genome sequences of twenty non-typhoidal Salmonella isolates from Rwanda.</title>
        <authorList>
            <person name="Byukusenge M."/>
            <person name="Li L."/>
            <person name="Subhashinie K."/>
            <person name="Nzayirambaho M."/>
            <person name="Kuchipudi S.V."/>
            <person name="Jayarao B.M."/>
        </authorList>
    </citation>
    <scope>NUCLEOTIDE SEQUENCE</scope>
    <source>
        <strain evidence="2">RSE21</strain>
        <strain evidence="3">RSE40</strain>
        <plasmid evidence="2">pRSE21</plasmid>
        <plasmid evidence="3">pRSE40</plasmid>
    </source>
</reference>
<evidence type="ECO:0000313" key="2">
    <source>
        <dbReference type="EMBL" id="AZT39732.1"/>
    </source>
</evidence>
<dbReference type="PROSITE" id="PS51257">
    <property type="entry name" value="PROKAR_LIPOPROTEIN"/>
    <property type="match status" value="1"/>
</dbReference>
<protein>
    <recommendedName>
        <fullName evidence="4">Conjugal transfer protein TraO</fullName>
    </recommendedName>
</protein>
<feature type="region of interest" description="Disordered" evidence="1">
    <location>
        <begin position="144"/>
        <end position="176"/>
    </location>
</feature>